<gene>
    <name evidence="8" type="ORF">SAMN05421508_10670</name>
</gene>
<organism evidence="8 9">
    <name type="scientific">Caenispirillum bisanense</name>
    <dbReference type="NCBI Taxonomy" id="414052"/>
    <lineage>
        <taxon>Bacteria</taxon>
        <taxon>Pseudomonadati</taxon>
        <taxon>Pseudomonadota</taxon>
        <taxon>Alphaproteobacteria</taxon>
        <taxon>Rhodospirillales</taxon>
        <taxon>Novispirillaceae</taxon>
        <taxon>Caenispirillum</taxon>
    </lineage>
</organism>
<dbReference type="Pfam" id="PF14827">
    <property type="entry name" value="dCache_3"/>
    <property type="match status" value="1"/>
</dbReference>
<evidence type="ECO:0000313" key="9">
    <source>
        <dbReference type="Proteomes" id="UP000219621"/>
    </source>
</evidence>
<evidence type="ECO:0000259" key="7">
    <source>
        <dbReference type="PROSITE" id="PS50109"/>
    </source>
</evidence>
<dbReference type="InterPro" id="IPR036097">
    <property type="entry name" value="HisK_dim/P_sf"/>
</dbReference>
<evidence type="ECO:0000256" key="1">
    <source>
        <dbReference type="ARBA" id="ARBA00000085"/>
    </source>
</evidence>
<keyword evidence="5 8" id="KW-0418">Kinase</keyword>
<dbReference type="InterPro" id="IPR052162">
    <property type="entry name" value="Sensor_kinase/Photoreceptor"/>
</dbReference>
<dbReference type="SMART" id="SM00388">
    <property type="entry name" value="HisKA"/>
    <property type="match status" value="1"/>
</dbReference>
<reference evidence="9" key="1">
    <citation type="submission" date="2017-09" db="EMBL/GenBank/DDBJ databases">
        <authorList>
            <person name="Varghese N."/>
            <person name="Submissions S."/>
        </authorList>
    </citation>
    <scope>NUCLEOTIDE SEQUENCE [LARGE SCALE GENOMIC DNA]</scope>
    <source>
        <strain evidence="9">USBA 140</strain>
    </source>
</reference>
<dbReference type="PROSITE" id="PS50109">
    <property type="entry name" value="HIS_KIN"/>
    <property type="match status" value="1"/>
</dbReference>
<dbReference type="InterPro" id="IPR004358">
    <property type="entry name" value="Sig_transdc_His_kin-like_C"/>
</dbReference>
<keyword evidence="3" id="KW-0597">Phosphoprotein</keyword>
<dbReference type="PRINTS" id="PR00344">
    <property type="entry name" value="BCTRLSENSOR"/>
</dbReference>
<dbReference type="Gene3D" id="3.30.565.10">
    <property type="entry name" value="Histidine kinase-like ATPase, C-terminal domain"/>
    <property type="match status" value="1"/>
</dbReference>
<dbReference type="InterPro" id="IPR003594">
    <property type="entry name" value="HATPase_dom"/>
</dbReference>
<dbReference type="GO" id="GO:0000155">
    <property type="term" value="F:phosphorelay sensor kinase activity"/>
    <property type="evidence" value="ECO:0007669"/>
    <property type="project" value="InterPro"/>
</dbReference>
<name>A0A286GMG8_9PROT</name>
<keyword evidence="6" id="KW-0812">Transmembrane</keyword>
<evidence type="ECO:0000256" key="2">
    <source>
        <dbReference type="ARBA" id="ARBA00012438"/>
    </source>
</evidence>
<dbReference type="EMBL" id="OCNJ01000006">
    <property type="protein sequence ID" value="SOD96741.1"/>
    <property type="molecule type" value="Genomic_DNA"/>
</dbReference>
<dbReference type="PANTHER" id="PTHR43304">
    <property type="entry name" value="PHYTOCHROME-LIKE PROTEIN CPH1"/>
    <property type="match status" value="1"/>
</dbReference>
<dbReference type="RefSeq" id="WP_097279848.1">
    <property type="nucleotide sequence ID" value="NZ_OCNJ01000006.1"/>
</dbReference>
<dbReference type="SUPFAM" id="SSF55874">
    <property type="entry name" value="ATPase domain of HSP90 chaperone/DNA topoisomerase II/histidine kinase"/>
    <property type="match status" value="1"/>
</dbReference>
<dbReference type="Pfam" id="PF02518">
    <property type="entry name" value="HATPase_c"/>
    <property type="match status" value="1"/>
</dbReference>
<dbReference type="EC" id="2.7.13.3" evidence="2"/>
<keyword evidence="4" id="KW-0808">Transferase</keyword>
<evidence type="ECO:0000256" key="3">
    <source>
        <dbReference type="ARBA" id="ARBA00022553"/>
    </source>
</evidence>
<dbReference type="InterPro" id="IPR036890">
    <property type="entry name" value="HATPase_C_sf"/>
</dbReference>
<proteinExistence type="predicted"/>
<feature type="transmembrane region" description="Helical" evidence="6">
    <location>
        <begin position="340"/>
        <end position="361"/>
    </location>
</feature>
<dbReference type="PANTHER" id="PTHR43304:SF1">
    <property type="entry name" value="PAC DOMAIN-CONTAINING PROTEIN"/>
    <property type="match status" value="1"/>
</dbReference>
<protein>
    <recommendedName>
        <fullName evidence="2">histidine kinase</fullName>
        <ecNumber evidence="2">2.7.13.3</ecNumber>
    </recommendedName>
</protein>
<evidence type="ECO:0000256" key="5">
    <source>
        <dbReference type="ARBA" id="ARBA00022777"/>
    </source>
</evidence>
<feature type="domain" description="Histidine kinase" evidence="7">
    <location>
        <begin position="403"/>
        <end position="618"/>
    </location>
</feature>
<keyword evidence="6" id="KW-0472">Membrane</keyword>
<dbReference type="InterPro" id="IPR029150">
    <property type="entry name" value="dCache_3"/>
</dbReference>
<dbReference type="SUPFAM" id="SSF47384">
    <property type="entry name" value="Homodimeric domain of signal transducing histidine kinase"/>
    <property type="match status" value="1"/>
</dbReference>
<dbReference type="InterPro" id="IPR005467">
    <property type="entry name" value="His_kinase_dom"/>
</dbReference>
<keyword evidence="9" id="KW-1185">Reference proteome</keyword>
<dbReference type="CDD" id="cd00082">
    <property type="entry name" value="HisKA"/>
    <property type="match status" value="1"/>
</dbReference>
<comment type="catalytic activity">
    <reaction evidence="1">
        <text>ATP + protein L-histidine = ADP + protein N-phospho-L-histidine.</text>
        <dbReference type="EC" id="2.7.13.3"/>
    </reaction>
</comment>
<keyword evidence="6" id="KW-1133">Transmembrane helix</keyword>
<dbReference type="AlphaFoldDB" id="A0A286GMG8"/>
<dbReference type="Proteomes" id="UP000219621">
    <property type="component" value="Unassembled WGS sequence"/>
</dbReference>
<dbReference type="SMART" id="SM00387">
    <property type="entry name" value="HATPase_c"/>
    <property type="match status" value="1"/>
</dbReference>
<dbReference type="InterPro" id="IPR003661">
    <property type="entry name" value="HisK_dim/P_dom"/>
</dbReference>
<dbReference type="OrthoDB" id="7313492at2"/>
<evidence type="ECO:0000256" key="4">
    <source>
        <dbReference type="ARBA" id="ARBA00022679"/>
    </source>
</evidence>
<dbReference type="Pfam" id="PF00512">
    <property type="entry name" value="HisKA"/>
    <property type="match status" value="1"/>
</dbReference>
<evidence type="ECO:0000313" key="8">
    <source>
        <dbReference type="EMBL" id="SOD96741.1"/>
    </source>
</evidence>
<dbReference type="Gene3D" id="1.10.287.130">
    <property type="match status" value="1"/>
</dbReference>
<sequence>MSPMFGSRPVGVLLVLAALVALLDGAMLATRYEVARRDRDRALAEQARHLRDSFHLVMDQTERTMLSIATLVAGDREVQYLFQAGVEAVAAEGGGAGGPLTAEMRAALLQKVAPAWIDMQHWFHVRQLHFHLAPGSTSFLRVHQPDRFGDGMNAVRHTVVAANAEVRPQAGFETGRIYSGLRGVVPVFARDDQTGAQRHIGALEAGTSLDMVVATLDQRLDHGVAVLLDGGHVGDTVFDSFAGPILASAIGRCGCVVEAASRPGVEDVVARVVAASGQDLKRDGVHLIETDGGALAVTHMPLRDFAGLRDAALPPVGAVVFWRDASALQAAFQADRAREAVGAVVAYGVVMLAVVAAFRFGSRRFRDQLARKTAELAQAAALLSAKSAELERSNRELADFAHVVSHDLQEPLRSVSGFLTLARRRMRGQMDADTAGYVDMAVNGSQRMARMIADLLALSRVNTQGREPEPVAGGDLIAEALGNLAIAVGEAGARVTVADGVPVLLGDRSQLVRLFQNLIGNALKYRDPARPPEIAVTWRPEAGMACFCIDDNGVGVPAGQAEAIFLPFRRLNPDGAAAGTGMGLAICRRIVARHGGVITAVPLEAGGTRLTFTLPLAAAAAAAAAVVEREAA</sequence>
<accession>A0A286GMG8</accession>
<evidence type="ECO:0000256" key="6">
    <source>
        <dbReference type="SAM" id="Phobius"/>
    </source>
</evidence>